<name>A0ABW8TKJ8_9CLOT</name>
<evidence type="ECO:0000313" key="6">
    <source>
        <dbReference type="Proteomes" id="UP001623592"/>
    </source>
</evidence>
<dbReference type="InterPro" id="IPR004089">
    <property type="entry name" value="MCPsignal_dom"/>
</dbReference>
<keyword evidence="6" id="KW-1185">Reference proteome</keyword>
<dbReference type="PROSITE" id="PS50111">
    <property type="entry name" value="CHEMOTAXIS_TRANSDUC_2"/>
    <property type="match status" value="1"/>
</dbReference>
<proteinExistence type="predicted"/>
<dbReference type="Gene3D" id="1.10.287.950">
    <property type="entry name" value="Methyl-accepting chemotaxis protein"/>
    <property type="match status" value="1"/>
</dbReference>
<evidence type="ECO:0000256" key="2">
    <source>
        <dbReference type="PROSITE-ProRule" id="PRU00284"/>
    </source>
</evidence>
<feature type="transmembrane region" description="Helical" evidence="3">
    <location>
        <begin position="67"/>
        <end position="83"/>
    </location>
</feature>
<sequence>MENSALKDHVRKVNKILIILSWIILLVGSVELFTNSKFMIASSFEITIELIGIIVPTILFYFKKNGYLIAGIMCLSKFVAMYLNSLMKMGPTMGVIHLIYLFIIICYAALYLNEKFIVMGGIIYDICAIILYLVTNFAKLPDFVLTFGILNICMILLFFVTKWGHELIKNSFKKEAHAEKNSDNLKDILKSISDNTLNLHNDITDSMNNLDFTKNSSEELTATVQEVANGVTNQAQSISQINEAINAADDKLNKTAEFSNKMSKVSKESTNILIAASDKLGNVSSQMQIIDTTVKTSLNTISNLEESIESINSFLVSITEIASQTNLLALNASIEAARAGEHGKGFAVVADEIKKLAEDSTNTVQLINKIIEDVKVKVDDVISAAQNGNDAVKVGTQMGHEVNDSFNNIKASFKTIDDYIEKELDMVNNTKSIFEKVRTESENIASISEENSAATEEMFATFENQNASIQDLYEHIKKIQISSENLTKIGK</sequence>
<keyword evidence="3" id="KW-0472">Membrane</keyword>
<feature type="transmembrane region" description="Helical" evidence="3">
    <location>
        <begin position="143"/>
        <end position="164"/>
    </location>
</feature>
<gene>
    <name evidence="5" type="ORF">ACJDT4_16430</name>
</gene>
<keyword evidence="3" id="KW-0812">Transmembrane</keyword>
<feature type="domain" description="Methyl-accepting transducer" evidence="4">
    <location>
        <begin position="209"/>
        <end position="459"/>
    </location>
</feature>
<protein>
    <submittedName>
        <fullName evidence="5">Methyl-accepting chemotaxis protein</fullName>
    </submittedName>
</protein>
<evidence type="ECO:0000313" key="5">
    <source>
        <dbReference type="EMBL" id="MFL0252008.1"/>
    </source>
</evidence>
<evidence type="ECO:0000256" key="3">
    <source>
        <dbReference type="SAM" id="Phobius"/>
    </source>
</evidence>
<accession>A0ABW8TKJ8</accession>
<dbReference type="PANTHER" id="PTHR32089:SF112">
    <property type="entry name" value="LYSOZYME-LIKE PROTEIN-RELATED"/>
    <property type="match status" value="1"/>
</dbReference>
<reference evidence="5 6" key="1">
    <citation type="submission" date="2024-11" db="EMBL/GenBank/DDBJ databases">
        <authorList>
            <person name="Heng Y.C."/>
            <person name="Lim A.C.H."/>
            <person name="Lee J.K.Y."/>
            <person name="Kittelmann S."/>
        </authorList>
    </citation>
    <scope>NUCLEOTIDE SEQUENCE [LARGE SCALE GENOMIC DNA]</scope>
    <source>
        <strain evidence="5 6">WILCCON 0114</strain>
    </source>
</reference>
<dbReference type="SUPFAM" id="SSF58104">
    <property type="entry name" value="Methyl-accepting chemotaxis protein (MCP) signaling domain"/>
    <property type="match status" value="1"/>
</dbReference>
<evidence type="ECO:0000259" key="4">
    <source>
        <dbReference type="PROSITE" id="PS50111"/>
    </source>
</evidence>
<dbReference type="Pfam" id="PF00015">
    <property type="entry name" value="MCPsignal"/>
    <property type="match status" value="1"/>
</dbReference>
<dbReference type="PANTHER" id="PTHR32089">
    <property type="entry name" value="METHYL-ACCEPTING CHEMOTAXIS PROTEIN MCPB"/>
    <property type="match status" value="1"/>
</dbReference>
<feature type="transmembrane region" description="Helical" evidence="3">
    <location>
        <begin position="40"/>
        <end position="62"/>
    </location>
</feature>
<dbReference type="Proteomes" id="UP001623592">
    <property type="component" value="Unassembled WGS sequence"/>
</dbReference>
<feature type="transmembrane region" description="Helical" evidence="3">
    <location>
        <begin position="16"/>
        <end position="34"/>
    </location>
</feature>
<feature type="transmembrane region" description="Helical" evidence="3">
    <location>
        <begin position="117"/>
        <end position="137"/>
    </location>
</feature>
<comment type="caution">
    <text evidence="5">The sequence shown here is derived from an EMBL/GenBank/DDBJ whole genome shotgun (WGS) entry which is preliminary data.</text>
</comment>
<feature type="transmembrane region" description="Helical" evidence="3">
    <location>
        <begin position="89"/>
        <end position="110"/>
    </location>
</feature>
<evidence type="ECO:0000256" key="1">
    <source>
        <dbReference type="ARBA" id="ARBA00023224"/>
    </source>
</evidence>
<organism evidence="5 6">
    <name type="scientific">Clostridium neuense</name>
    <dbReference type="NCBI Taxonomy" id="1728934"/>
    <lineage>
        <taxon>Bacteria</taxon>
        <taxon>Bacillati</taxon>
        <taxon>Bacillota</taxon>
        <taxon>Clostridia</taxon>
        <taxon>Eubacteriales</taxon>
        <taxon>Clostridiaceae</taxon>
        <taxon>Clostridium</taxon>
    </lineage>
</organism>
<keyword evidence="3" id="KW-1133">Transmembrane helix</keyword>
<dbReference type="EMBL" id="JBJIAA010000014">
    <property type="protein sequence ID" value="MFL0252008.1"/>
    <property type="molecule type" value="Genomic_DNA"/>
</dbReference>
<keyword evidence="1 2" id="KW-0807">Transducer</keyword>
<dbReference type="RefSeq" id="WP_406788660.1">
    <property type="nucleotide sequence ID" value="NZ_JBJIAA010000014.1"/>
</dbReference>
<dbReference type="SMART" id="SM00283">
    <property type="entry name" value="MA"/>
    <property type="match status" value="1"/>
</dbReference>